<evidence type="ECO:0000259" key="3">
    <source>
        <dbReference type="Pfam" id="PF26109"/>
    </source>
</evidence>
<dbReference type="InterPro" id="IPR059020">
    <property type="entry name" value="CapW_CTD"/>
</dbReference>
<reference evidence="4 5" key="1">
    <citation type="submission" date="2024-02" db="EMBL/GenBank/DDBJ databases">
        <title>Bacteria isolated from the canopy kelp, Nereocystis luetkeana.</title>
        <authorList>
            <person name="Pfister C.A."/>
            <person name="Younker I.T."/>
            <person name="Light S.H."/>
        </authorList>
    </citation>
    <scope>NUCLEOTIDE SEQUENCE [LARGE SCALE GENOMIC DNA]</scope>
    <source>
        <strain evidence="4 5">TI.1.05</strain>
    </source>
</reference>
<feature type="domain" description="DNA-binding transcriptional repressor CapW C-terminal dimerisation" evidence="2">
    <location>
        <begin position="218"/>
        <end position="285"/>
    </location>
</feature>
<dbReference type="Pfam" id="PF13280">
    <property type="entry name" value="WYL"/>
    <property type="match status" value="1"/>
</dbReference>
<dbReference type="InterPro" id="IPR051534">
    <property type="entry name" value="CBASS_pafABC_assoc_protein"/>
</dbReference>
<evidence type="ECO:0000313" key="5">
    <source>
        <dbReference type="Proteomes" id="UP001369082"/>
    </source>
</evidence>
<keyword evidence="5" id="KW-1185">Reference proteome</keyword>
<proteinExistence type="predicted"/>
<evidence type="ECO:0000259" key="2">
    <source>
        <dbReference type="Pfam" id="PF26107"/>
    </source>
</evidence>
<dbReference type="InterPro" id="IPR026881">
    <property type="entry name" value="WYL_dom"/>
</dbReference>
<protein>
    <submittedName>
        <fullName evidence="4">WYL domain-containing protein</fullName>
    </submittedName>
</protein>
<dbReference type="Pfam" id="PF26107">
    <property type="entry name" value="BrxR_CTD"/>
    <property type="match status" value="1"/>
</dbReference>
<sequence length="306" mass="34821">MDVLQLDSLTHAQKERLAFIDFSLQYFGQVARADLIQHFKTGLAACTRDLTAYRELAPKNLKLFHQTKNYHRTDTFEPIFEHNPEAILTGLCRGFGDGLSNGIQASEHCVDATRLVHPKSEVIATLMRAINSQQAVACEYVSLSSGRSKREIVPHAIVNNGHRWHVRAFDRKSKEFRDFVCTRLQKVSEIKQHAVSNRESIALDSHELRASDRQWNKIVKIILKPHPSIKYKQAIELDYGMTNGESNLEVRASILGYLLRQWNVDCTNDASLQGKEYQLWLSNVSHVNKELANIANLAITPGYKQI</sequence>
<accession>A0ABU9GM98</accession>
<organism evidence="4 5">
    <name type="scientific">Psychromonas aquatilis</name>
    <dbReference type="NCBI Taxonomy" id="2005072"/>
    <lineage>
        <taxon>Bacteria</taxon>
        <taxon>Pseudomonadati</taxon>
        <taxon>Pseudomonadota</taxon>
        <taxon>Gammaproteobacteria</taxon>
        <taxon>Alteromonadales</taxon>
        <taxon>Psychromonadaceae</taxon>
        <taxon>Psychromonas</taxon>
    </lineage>
</organism>
<dbReference type="PANTHER" id="PTHR34580:SF3">
    <property type="entry name" value="PROTEIN PAFB"/>
    <property type="match status" value="1"/>
</dbReference>
<dbReference type="Pfam" id="PF26109">
    <property type="entry name" value="WHD_BrxR"/>
    <property type="match status" value="1"/>
</dbReference>
<name>A0ABU9GM98_9GAMM</name>
<evidence type="ECO:0000259" key="1">
    <source>
        <dbReference type="Pfam" id="PF13280"/>
    </source>
</evidence>
<comment type="caution">
    <text evidence="4">The sequence shown here is derived from an EMBL/GenBank/DDBJ whole genome shotgun (WGS) entry which is preliminary data.</text>
</comment>
<dbReference type="InterPro" id="IPR016634">
    <property type="entry name" value="CapW-like"/>
</dbReference>
<feature type="domain" description="WYL" evidence="1">
    <location>
        <begin position="121"/>
        <end position="187"/>
    </location>
</feature>
<dbReference type="InterPro" id="IPR059019">
    <property type="entry name" value="WHD_CapW"/>
</dbReference>
<dbReference type="Proteomes" id="UP001369082">
    <property type="component" value="Unassembled WGS sequence"/>
</dbReference>
<feature type="domain" description="DNA-binding transcriptional repressor CapW winged helix-turn-helix" evidence="3">
    <location>
        <begin position="14"/>
        <end position="81"/>
    </location>
</feature>
<evidence type="ECO:0000313" key="4">
    <source>
        <dbReference type="EMBL" id="MEL0628436.1"/>
    </source>
</evidence>
<gene>
    <name evidence="4" type="ORF">V6256_02350</name>
</gene>
<dbReference type="PANTHER" id="PTHR34580">
    <property type="match status" value="1"/>
</dbReference>
<dbReference type="PROSITE" id="PS52050">
    <property type="entry name" value="WYL"/>
    <property type="match status" value="1"/>
</dbReference>
<dbReference type="PIRSF" id="PIRSF015558">
    <property type="entry name" value="Txn_reg_DeoR_prd"/>
    <property type="match status" value="1"/>
</dbReference>
<dbReference type="EMBL" id="JBAKAZ010000005">
    <property type="protein sequence ID" value="MEL0628436.1"/>
    <property type="molecule type" value="Genomic_DNA"/>
</dbReference>